<evidence type="ECO:0000313" key="15">
    <source>
        <dbReference type="EMBL" id="AFG37789.1"/>
    </source>
</evidence>
<dbReference type="InterPro" id="IPR036390">
    <property type="entry name" value="WH_DNA-bd_sf"/>
</dbReference>
<evidence type="ECO:0000256" key="2">
    <source>
        <dbReference type="ARBA" id="ARBA00001966"/>
    </source>
</evidence>
<evidence type="ECO:0000256" key="4">
    <source>
        <dbReference type="ARBA" id="ARBA00008343"/>
    </source>
</evidence>
<feature type="domain" description="HhH-GPD" evidence="14">
    <location>
        <begin position="46"/>
        <end position="194"/>
    </location>
</feature>
<dbReference type="RefSeq" id="WP_014455772.1">
    <property type="nucleotide sequence ID" value="NC_017098.1"/>
</dbReference>
<dbReference type="CDD" id="cd00056">
    <property type="entry name" value="ENDO3c"/>
    <property type="match status" value="1"/>
</dbReference>
<dbReference type="GO" id="GO:0034039">
    <property type="term" value="F:8-oxo-7,8-dihydroguanine DNA N-glycosylase activity"/>
    <property type="evidence" value="ECO:0007669"/>
    <property type="project" value="TreeGrafter"/>
</dbReference>
<keyword evidence="11" id="KW-0411">Iron-sulfur</keyword>
<dbReference type="GO" id="GO:0000701">
    <property type="term" value="F:purine-specific mismatch base pair DNA N-glycosylase activity"/>
    <property type="evidence" value="ECO:0007669"/>
    <property type="project" value="UniProtKB-EC"/>
</dbReference>
<dbReference type="InterPro" id="IPR036388">
    <property type="entry name" value="WH-like_DNA-bd_sf"/>
</dbReference>
<dbReference type="OrthoDB" id="9802365at2"/>
<dbReference type="EMBL" id="CP003282">
    <property type="protein sequence ID" value="AFG37789.1"/>
    <property type="molecule type" value="Genomic_DNA"/>
</dbReference>
<dbReference type="Proteomes" id="UP000007383">
    <property type="component" value="Chromosome"/>
</dbReference>
<dbReference type="PANTHER" id="PTHR42944:SF1">
    <property type="entry name" value="ADENINE DNA GLYCOSYLASE"/>
    <property type="match status" value="1"/>
</dbReference>
<dbReference type="HOGENOM" id="CLU_012862_2_0_12"/>
<evidence type="ECO:0000256" key="1">
    <source>
        <dbReference type="ARBA" id="ARBA00000843"/>
    </source>
</evidence>
<keyword evidence="13" id="KW-0326">Glycosidase</keyword>
<evidence type="ECO:0000256" key="8">
    <source>
        <dbReference type="ARBA" id="ARBA00022763"/>
    </source>
</evidence>
<keyword evidence="9" id="KW-0378">Hydrolase</keyword>
<dbReference type="AlphaFoldDB" id="H9UJU6"/>
<sequence>MTLPVPEEPGITGFRSMVWEYYRTEGREFPWRDTRDPFAIFISEIMLQQTQTHRVLPKYTAFLEAFRSFSALAAADLADVLSLWTGLGYNRRAKYLRDAARIIMERFAGQLPTDPAELQQLPGVGPNTAGSLAAFVHDSPVVFIETNIRRVYLHYFFPDDGDVPDSKLLPLISETLDRQNPREWYYALMDLGVAVKAAVPNPNRRSRHYVRQAPFENSQRQLRGRVLRLVQQNPWTSLSEVAEQAGFPMMRVAQAVQALQEEGFIEQRDGKIRIKG</sequence>
<dbReference type="KEGG" id="sfc:Spiaf_1732"/>
<evidence type="ECO:0000259" key="14">
    <source>
        <dbReference type="SMART" id="SM00478"/>
    </source>
</evidence>
<comment type="cofactor">
    <cofactor evidence="2">
        <name>[4Fe-4S] cluster</name>
        <dbReference type="ChEBI" id="CHEBI:49883"/>
    </cofactor>
</comment>
<dbReference type="SUPFAM" id="SSF46785">
    <property type="entry name" value="Winged helix' DNA-binding domain"/>
    <property type="match status" value="1"/>
</dbReference>
<name>H9UJU6_SPIAZ</name>
<comment type="catalytic activity">
    <reaction evidence="1">
        <text>Hydrolyzes free adenine bases from 7,8-dihydro-8-oxoguanine:adenine mismatched double-stranded DNA, leaving an apurinic site.</text>
        <dbReference type="EC" id="3.2.2.31"/>
    </reaction>
</comment>
<dbReference type="InterPro" id="IPR023170">
    <property type="entry name" value="HhH_base_excis_C"/>
</dbReference>
<proteinExistence type="inferred from homology"/>
<dbReference type="SMART" id="SM00478">
    <property type="entry name" value="ENDO3c"/>
    <property type="match status" value="1"/>
</dbReference>
<accession>H9UJU6</accession>
<dbReference type="Gene3D" id="1.10.10.10">
    <property type="entry name" value="Winged helix-like DNA-binding domain superfamily/Winged helix DNA-binding domain"/>
    <property type="match status" value="1"/>
</dbReference>
<dbReference type="GO" id="GO:0032357">
    <property type="term" value="F:oxidized purine DNA binding"/>
    <property type="evidence" value="ECO:0007669"/>
    <property type="project" value="TreeGrafter"/>
</dbReference>
<dbReference type="EC" id="3.2.2.31" evidence="5"/>
<dbReference type="PANTHER" id="PTHR42944">
    <property type="entry name" value="ADENINE DNA GLYCOSYLASE"/>
    <property type="match status" value="1"/>
</dbReference>
<evidence type="ECO:0000256" key="13">
    <source>
        <dbReference type="ARBA" id="ARBA00023295"/>
    </source>
</evidence>
<reference evidence="16" key="1">
    <citation type="journal article" date="2013" name="Stand. Genomic Sci.">
        <title>Complete genome sequence of the halophilic bacterium Spirochaeta africana type strain (Z-7692(T)) from the alkaline Lake Magadi in the East African Rift.</title>
        <authorList>
            <person name="Liolos K."/>
            <person name="Abt B."/>
            <person name="Scheuner C."/>
            <person name="Teshima H."/>
            <person name="Held B."/>
            <person name="Lapidus A."/>
            <person name="Nolan M."/>
            <person name="Lucas S."/>
            <person name="Deshpande S."/>
            <person name="Cheng J.F."/>
            <person name="Tapia R."/>
            <person name="Goodwin L.A."/>
            <person name="Pitluck S."/>
            <person name="Pagani I."/>
            <person name="Ivanova N."/>
            <person name="Mavromatis K."/>
            <person name="Mikhailova N."/>
            <person name="Huntemann M."/>
            <person name="Pati A."/>
            <person name="Chen A."/>
            <person name="Palaniappan K."/>
            <person name="Land M."/>
            <person name="Rohde M."/>
            <person name="Tindall B.J."/>
            <person name="Detter J.C."/>
            <person name="Goker M."/>
            <person name="Bristow J."/>
            <person name="Eisen J.A."/>
            <person name="Markowitz V."/>
            <person name="Hugenholtz P."/>
            <person name="Woyke T."/>
            <person name="Klenk H.P."/>
            <person name="Kyrpides N.C."/>
        </authorList>
    </citation>
    <scope>NUCLEOTIDE SEQUENCE</scope>
    <source>
        <strain evidence="16">ATCC 700263 / DSM 8902 / Z-7692</strain>
    </source>
</reference>
<dbReference type="Pfam" id="PF00633">
    <property type="entry name" value="HHH"/>
    <property type="match status" value="1"/>
</dbReference>
<evidence type="ECO:0000256" key="9">
    <source>
        <dbReference type="ARBA" id="ARBA00022801"/>
    </source>
</evidence>
<dbReference type="GO" id="GO:0046872">
    <property type="term" value="F:metal ion binding"/>
    <property type="evidence" value="ECO:0007669"/>
    <property type="project" value="UniProtKB-KW"/>
</dbReference>
<evidence type="ECO:0000256" key="10">
    <source>
        <dbReference type="ARBA" id="ARBA00023004"/>
    </source>
</evidence>
<dbReference type="GO" id="GO:0006284">
    <property type="term" value="P:base-excision repair"/>
    <property type="evidence" value="ECO:0007669"/>
    <property type="project" value="InterPro"/>
</dbReference>
<dbReference type="Pfam" id="PF00730">
    <property type="entry name" value="HhH-GPD"/>
    <property type="match status" value="1"/>
</dbReference>
<dbReference type="InterPro" id="IPR003265">
    <property type="entry name" value="HhH-GPD_domain"/>
</dbReference>
<evidence type="ECO:0000256" key="11">
    <source>
        <dbReference type="ARBA" id="ARBA00023014"/>
    </source>
</evidence>
<dbReference type="eggNOG" id="COG1194">
    <property type="taxonomic scope" value="Bacteria"/>
</dbReference>
<evidence type="ECO:0000313" key="16">
    <source>
        <dbReference type="Proteomes" id="UP000007383"/>
    </source>
</evidence>
<keyword evidence="8" id="KW-0227">DNA damage</keyword>
<evidence type="ECO:0000256" key="12">
    <source>
        <dbReference type="ARBA" id="ARBA00023204"/>
    </source>
</evidence>
<keyword evidence="10" id="KW-0408">Iron</keyword>
<comment type="function">
    <text evidence="3">Adenine glycosylase active on G-A mispairs. MutY also corrects error-prone DNA synthesis past GO lesions which are due to the oxidatively damaged form of guanine: 7,8-dihydro-8-oxoguanine (8-oxo-dGTP).</text>
</comment>
<dbReference type="STRING" id="889378.Spiaf_1732"/>
<dbReference type="InterPro" id="IPR000445">
    <property type="entry name" value="HhH_motif"/>
</dbReference>
<dbReference type="Pfam" id="PF13412">
    <property type="entry name" value="HTH_24"/>
    <property type="match status" value="1"/>
</dbReference>
<dbReference type="Gene3D" id="1.10.340.30">
    <property type="entry name" value="Hypothetical protein, domain 2"/>
    <property type="match status" value="1"/>
</dbReference>
<dbReference type="SUPFAM" id="SSF48150">
    <property type="entry name" value="DNA-glycosylase"/>
    <property type="match status" value="1"/>
</dbReference>
<keyword evidence="16" id="KW-1185">Reference proteome</keyword>
<organism evidence="15 16">
    <name type="scientific">Spirochaeta africana (strain ATCC 700263 / DSM 8902 / Z-7692)</name>
    <dbReference type="NCBI Taxonomy" id="889378"/>
    <lineage>
        <taxon>Bacteria</taxon>
        <taxon>Pseudomonadati</taxon>
        <taxon>Spirochaetota</taxon>
        <taxon>Spirochaetia</taxon>
        <taxon>Spirochaetales</taxon>
        <taxon>Spirochaetaceae</taxon>
        <taxon>Spirochaeta</taxon>
    </lineage>
</organism>
<evidence type="ECO:0000256" key="5">
    <source>
        <dbReference type="ARBA" id="ARBA00012045"/>
    </source>
</evidence>
<evidence type="ECO:0000256" key="3">
    <source>
        <dbReference type="ARBA" id="ARBA00002933"/>
    </source>
</evidence>
<protein>
    <recommendedName>
        <fullName evidence="6">Adenine DNA glycosylase</fullName>
        <ecNumber evidence="5">3.2.2.31</ecNumber>
    </recommendedName>
</protein>
<keyword evidence="7" id="KW-0479">Metal-binding</keyword>
<comment type="similarity">
    <text evidence="4">Belongs to the Nth/MutY family.</text>
</comment>
<dbReference type="Gene3D" id="1.10.1670.10">
    <property type="entry name" value="Helix-hairpin-Helix base-excision DNA repair enzymes (C-terminal)"/>
    <property type="match status" value="1"/>
</dbReference>
<dbReference type="GO" id="GO:0035485">
    <property type="term" value="F:adenine/guanine mispair binding"/>
    <property type="evidence" value="ECO:0007669"/>
    <property type="project" value="TreeGrafter"/>
</dbReference>
<evidence type="ECO:0000256" key="7">
    <source>
        <dbReference type="ARBA" id="ARBA00022723"/>
    </source>
</evidence>
<dbReference type="PATRIC" id="fig|889378.3.peg.1719"/>
<evidence type="ECO:0000256" key="6">
    <source>
        <dbReference type="ARBA" id="ARBA00022023"/>
    </source>
</evidence>
<keyword evidence="12" id="KW-0234">DNA repair</keyword>
<dbReference type="GO" id="GO:0051536">
    <property type="term" value="F:iron-sulfur cluster binding"/>
    <property type="evidence" value="ECO:0007669"/>
    <property type="project" value="UniProtKB-KW"/>
</dbReference>
<dbReference type="InterPro" id="IPR044298">
    <property type="entry name" value="MIG/MutY"/>
</dbReference>
<dbReference type="InterPro" id="IPR011257">
    <property type="entry name" value="DNA_glycosylase"/>
</dbReference>
<dbReference type="GO" id="GO:0006298">
    <property type="term" value="P:mismatch repair"/>
    <property type="evidence" value="ECO:0007669"/>
    <property type="project" value="TreeGrafter"/>
</dbReference>
<gene>
    <name evidence="15" type="ordered locus">Spiaf_1732</name>
</gene>